<keyword evidence="9" id="KW-1185">Reference proteome</keyword>
<dbReference type="InterPro" id="IPR003688">
    <property type="entry name" value="TraG/VirD4"/>
</dbReference>
<dbReference type="Proteomes" id="UP000003959">
    <property type="component" value="Unassembled WGS sequence"/>
</dbReference>
<dbReference type="EMBL" id="GL890946">
    <property type="protein sequence ID" value="EGJ30747.1"/>
    <property type="molecule type" value="Genomic_DNA"/>
</dbReference>
<keyword evidence="6" id="KW-0472">Membrane</keyword>
<dbReference type="AlphaFoldDB" id="F4XX88"/>
<sequence>MFIVLFQFSIKKKMKQTPNHVVSLPPGLIYQQLTKENLIDFSQTNQGITITSCLIALGLLAIIPDGKKGQLATGYWGGKKEKKAARKKAQAQMANLSRNSVALYVGTPEDIQKRQEQEWIKQGKLKKQLKPEAFNWFKPAAESLYLPDAQRGIAAIGASGSGKSFSVCDPLIRSSLDQGFPTIIYDFKYPAQAKRAVGYALKRGYNVHIFAPGFPESDVCNPLDLLKDEEDAIAAGQIAQVINRNTDLTGGKASGDKFFEDAGDSLVEGIFLLTKAVGTLVENQRYCDIMTAQAILSLPDLVSRLEFASQEKLNVWTTRPLSQIISIKESEKTVAGIIGIAQRTFQKFLKKDFMGAFCGKTTLPLDLEGKQLIVFGLDRNNRDIVGPLLATILHMVINRNVSRIKPRTDPLVVSLDELPSLYLPQLVNWLNENREDGFCGILGYQNLGQLENRYGKELTRAILGGTATKFIFNPQDPDSAKTFSDLLGEFQIHFKSKSKSSGTGGSSHSKSDQKNKRPLLEPAQFIKLPTGKAVIINPAYQRAKESYVPLLEQIQIPESDLKEQEWSENLWESIREHLIKVKRASHRVSNQQRVRQLKERMALVEQLFPLPTDGARQAPASFSPTPALIPKSGSMSSTATSHWPPRLSDQDVSPDLLEGSF</sequence>
<dbReference type="InterPro" id="IPR027417">
    <property type="entry name" value="P-loop_NTPase"/>
</dbReference>
<keyword evidence="5" id="KW-1133">Transmembrane helix</keyword>
<dbReference type="GO" id="GO:0005886">
    <property type="term" value="C:plasma membrane"/>
    <property type="evidence" value="ECO:0007669"/>
    <property type="project" value="UniProtKB-SubCell"/>
</dbReference>
<organism evidence="8 9">
    <name type="scientific">Moorena producens 3L</name>
    <dbReference type="NCBI Taxonomy" id="489825"/>
    <lineage>
        <taxon>Bacteria</taxon>
        <taxon>Bacillati</taxon>
        <taxon>Cyanobacteriota</taxon>
        <taxon>Cyanophyceae</taxon>
        <taxon>Coleofasciculales</taxon>
        <taxon>Coleofasciculaceae</taxon>
        <taxon>Moorena</taxon>
    </lineage>
</organism>
<evidence type="ECO:0000313" key="9">
    <source>
        <dbReference type="Proteomes" id="UP000003959"/>
    </source>
</evidence>
<gene>
    <name evidence="8" type="ORF">LYNGBM3L_46560</name>
</gene>
<keyword evidence="3" id="KW-1003">Cell membrane</keyword>
<comment type="similarity">
    <text evidence="2">Belongs to the VirD4/TraG family.</text>
</comment>
<dbReference type="Pfam" id="PF02534">
    <property type="entry name" value="T4SS-DNA_transf"/>
    <property type="match status" value="1"/>
</dbReference>
<dbReference type="CDD" id="cd01127">
    <property type="entry name" value="TrwB_TraG_TraD_VirD4"/>
    <property type="match status" value="1"/>
</dbReference>
<dbReference type="Gene3D" id="3.40.50.300">
    <property type="entry name" value="P-loop containing nucleotide triphosphate hydrolases"/>
    <property type="match status" value="1"/>
</dbReference>
<evidence type="ECO:0000256" key="1">
    <source>
        <dbReference type="ARBA" id="ARBA00004651"/>
    </source>
</evidence>
<dbReference type="SUPFAM" id="SSF52540">
    <property type="entry name" value="P-loop containing nucleoside triphosphate hydrolases"/>
    <property type="match status" value="1"/>
</dbReference>
<dbReference type="PANTHER" id="PTHR37937:SF1">
    <property type="entry name" value="CONJUGATIVE TRANSFER: DNA TRANSPORT"/>
    <property type="match status" value="1"/>
</dbReference>
<evidence type="ECO:0000256" key="4">
    <source>
        <dbReference type="ARBA" id="ARBA00022692"/>
    </source>
</evidence>
<feature type="region of interest" description="Disordered" evidence="7">
    <location>
        <begin position="615"/>
        <end position="661"/>
    </location>
</feature>
<protein>
    <submittedName>
        <fullName evidence="8">Type IV secretory pathway, VirD4 component</fullName>
    </submittedName>
</protein>
<evidence type="ECO:0000256" key="3">
    <source>
        <dbReference type="ARBA" id="ARBA00022475"/>
    </source>
</evidence>
<dbReference type="HOGENOM" id="CLU_026359_0_0_3"/>
<dbReference type="eggNOG" id="COG3505">
    <property type="taxonomic scope" value="Bacteria"/>
</dbReference>
<reference evidence="9" key="1">
    <citation type="journal article" date="2011" name="Proc. Natl. Acad. Sci. U.S.A.">
        <title>Genomic insights into the physiology and ecology of the marine filamentous cyanobacterium Lyngbya majuscula.</title>
        <authorList>
            <person name="Jones A.C."/>
            <person name="Monroe E.A."/>
            <person name="Podell S."/>
            <person name="Hess W.R."/>
            <person name="Klages S."/>
            <person name="Esquenazi E."/>
            <person name="Niessen S."/>
            <person name="Hoover H."/>
            <person name="Rothmann M."/>
            <person name="Lasken R.S."/>
            <person name="Yates J.R.III."/>
            <person name="Reinhardt R."/>
            <person name="Kube M."/>
            <person name="Burkart M.D."/>
            <person name="Allen E.E."/>
            <person name="Dorrestein P.C."/>
            <person name="Gerwick W.H."/>
            <person name="Gerwick L."/>
        </authorList>
    </citation>
    <scope>NUCLEOTIDE SEQUENCE [LARGE SCALE GENOMIC DNA]</scope>
    <source>
        <strain evidence="9">3L</strain>
    </source>
</reference>
<evidence type="ECO:0000256" key="5">
    <source>
        <dbReference type="ARBA" id="ARBA00022989"/>
    </source>
</evidence>
<evidence type="ECO:0000256" key="2">
    <source>
        <dbReference type="ARBA" id="ARBA00008806"/>
    </source>
</evidence>
<evidence type="ECO:0000256" key="7">
    <source>
        <dbReference type="SAM" id="MobiDB-lite"/>
    </source>
</evidence>
<feature type="region of interest" description="Disordered" evidence="7">
    <location>
        <begin position="496"/>
        <end position="520"/>
    </location>
</feature>
<proteinExistence type="inferred from homology"/>
<comment type="subcellular location">
    <subcellularLocation>
        <location evidence="1">Cell membrane</location>
        <topology evidence="1">Multi-pass membrane protein</topology>
    </subcellularLocation>
</comment>
<feature type="compositionally biased region" description="Basic and acidic residues" evidence="7">
    <location>
        <begin position="509"/>
        <end position="519"/>
    </location>
</feature>
<keyword evidence="4" id="KW-0812">Transmembrane</keyword>
<dbReference type="InterPro" id="IPR051539">
    <property type="entry name" value="T4SS-coupling_protein"/>
</dbReference>
<dbReference type="PANTHER" id="PTHR37937">
    <property type="entry name" value="CONJUGATIVE TRANSFER: DNA TRANSPORT"/>
    <property type="match status" value="1"/>
</dbReference>
<name>F4XX88_9CYAN</name>
<accession>F4XX88</accession>
<evidence type="ECO:0000313" key="8">
    <source>
        <dbReference type="EMBL" id="EGJ30747.1"/>
    </source>
</evidence>
<evidence type="ECO:0000256" key="6">
    <source>
        <dbReference type="ARBA" id="ARBA00023136"/>
    </source>
</evidence>